<feature type="region of interest" description="Disordered" evidence="4">
    <location>
        <begin position="354"/>
        <end position="499"/>
    </location>
</feature>
<evidence type="ECO:0000256" key="2">
    <source>
        <dbReference type="ARBA" id="ARBA00022763"/>
    </source>
</evidence>
<feature type="region of interest" description="Disordered" evidence="4">
    <location>
        <begin position="529"/>
        <end position="735"/>
    </location>
</feature>
<feature type="region of interest" description="Disordered" evidence="4">
    <location>
        <begin position="199"/>
        <end position="246"/>
    </location>
</feature>
<dbReference type="AlphaFoldDB" id="A0A014PIY6"/>
<feature type="region of interest" description="Disordered" evidence="4">
    <location>
        <begin position="160"/>
        <end position="183"/>
    </location>
</feature>
<feature type="compositionally biased region" description="Low complexity" evidence="4">
    <location>
        <begin position="65"/>
        <end position="76"/>
    </location>
</feature>
<feature type="domain" description="BRCT" evidence="5">
    <location>
        <begin position="781"/>
        <end position="902"/>
    </location>
</feature>
<dbReference type="InterPro" id="IPR047249">
    <property type="entry name" value="BRCT_p53bp1-like_rpt1"/>
</dbReference>
<feature type="region of interest" description="Disordered" evidence="4">
    <location>
        <begin position="747"/>
        <end position="766"/>
    </location>
</feature>
<dbReference type="Proteomes" id="UP000030151">
    <property type="component" value="Unassembled WGS sequence"/>
</dbReference>
<accession>A0A014PIY6</accession>
<keyword evidence="2" id="KW-0227">DNA damage</keyword>
<dbReference type="InterPro" id="IPR047252">
    <property type="entry name" value="TP53BP1-like"/>
</dbReference>
<dbReference type="PANTHER" id="PTHR15321:SF3">
    <property type="entry name" value="TP53-BINDING PROTEIN 1"/>
    <property type="match status" value="1"/>
</dbReference>
<dbReference type="SMART" id="SM00292">
    <property type="entry name" value="BRCT"/>
    <property type="match status" value="1"/>
</dbReference>
<evidence type="ECO:0000256" key="3">
    <source>
        <dbReference type="ARBA" id="ARBA00023242"/>
    </source>
</evidence>
<dbReference type="HOGENOM" id="CLU_008949_0_0_1"/>
<dbReference type="eggNOG" id="KOG3548">
    <property type="taxonomic scope" value="Eukaryota"/>
</dbReference>
<feature type="region of interest" description="Disordered" evidence="4">
    <location>
        <begin position="1"/>
        <end position="23"/>
    </location>
</feature>
<dbReference type="PANTHER" id="PTHR15321">
    <property type="entry name" value="TUMOR SUPPRESSOR P53-BINDING PROTEIN 1"/>
    <property type="match status" value="1"/>
</dbReference>
<feature type="compositionally biased region" description="Basic and acidic residues" evidence="4">
    <location>
        <begin position="609"/>
        <end position="629"/>
    </location>
</feature>
<name>A0A014PIY6_9HYPO</name>
<dbReference type="GO" id="GO:0045944">
    <property type="term" value="P:positive regulation of transcription by RNA polymerase II"/>
    <property type="evidence" value="ECO:0007669"/>
    <property type="project" value="TreeGrafter"/>
</dbReference>
<dbReference type="InterPro" id="IPR001357">
    <property type="entry name" value="BRCT_dom"/>
</dbReference>
<gene>
    <name evidence="6" type="ORF">X797_011302</name>
</gene>
<feature type="compositionally biased region" description="Polar residues" evidence="4">
    <location>
        <begin position="165"/>
        <end position="176"/>
    </location>
</feature>
<dbReference type="PROSITE" id="PS50172">
    <property type="entry name" value="BRCT"/>
    <property type="match status" value="1"/>
</dbReference>
<dbReference type="OrthoDB" id="129353at2759"/>
<dbReference type="CDD" id="cd17745">
    <property type="entry name" value="BRCT_p53bp1_rpt1"/>
    <property type="match status" value="1"/>
</dbReference>
<evidence type="ECO:0000259" key="5">
    <source>
        <dbReference type="PROSITE" id="PS50172"/>
    </source>
</evidence>
<dbReference type="Gene3D" id="3.40.50.10190">
    <property type="entry name" value="BRCT domain"/>
    <property type="match status" value="1"/>
</dbReference>
<dbReference type="InterPro" id="IPR036420">
    <property type="entry name" value="BRCT_dom_sf"/>
</dbReference>
<dbReference type="SUPFAM" id="SSF52113">
    <property type="entry name" value="BRCT domain"/>
    <property type="match status" value="1"/>
</dbReference>
<dbReference type="EMBL" id="JELW01000071">
    <property type="protein sequence ID" value="EXU95633.1"/>
    <property type="molecule type" value="Genomic_DNA"/>
</dbReference>
<feature type="compositionally biased region" description="Polar residues" evidence="4">
    <location>
        <begin position="222"/>
        <end position="233"/>
    </location>
</feature>
<evidence type="ECO:0000256" key="1">
    <source>
        <dbReference type="ARBA" id="ARBA00004123"/>
    </source>
</evidence>
<comment type="caution">
    <text evidence="6">The sequence shown here is derived from an EMBL/GenBank/DDBJ whole genome shotgun (WGS) entry which is preliminary data.</text>
</comment>
<protein>
    <recommendedName>
        <fullName evidence="5">BRCT domain-containing protein</fullName>
    </recommendedName>
</protein>
<dbReference type="GO" id="GO:0005634">
    <property type="term" value="C:nucleus"/>
    <property type="evidence" value="ECO:0007669"/>
    <property type="project" value="UniProtKB-SubCell"/>
</dbReference>
<dbReference type="GO" id="GO:0042393">
    <property type="term" value="F:histone binding"/>
    <property type="evidence" value="ECO:0007669"/>
    <property type="project" value="TreeGrafter"/>
</dbReference>
<feature type="compositionally biased region" description="Pro residues" evidence="4">
    <location>
        <begin position="236"/>
        <end position="246"/>
    </location>
</feature>
<sequence length="1060" mass="115156">MTPFPSAARAEMAALEGRNESQDSQAILDAMKAEFGVGTRPSLVPSRAPQDALTTPAKEKKATTHKAANNACGNAATTEPGVDGTRVLDDIPDTAVAEDVVRNSTSDSIAIQFDKPRASLDLDKKPATVTERAHGTTKMDVSQQTPTQVNADRDYAEFCEPLPSSPTYDRTQITTNDEPRMLNPDDTGAVDFGNLGEFARPSSQVSEDGGFENTRGEWRGPDNTSQLQANHASTPYKPPDLPPETPALPKNPFATKNNDAVPFGGTQLFGQTQMLSSAAKIASPTSSRPSPNIFLNSISPNVMETSPLKNRANVSSPTDIRTSSPTRLHEVPATVLKNNTLSIVVEETPVPLRSQKDELIPESPTLKTPRPSASHQPMAHYEPMKESQERKGSRGARDSRPASDSDSDDAFQKLDRKKRVERKRAQAAAEMDKVSFMRTQRRLSDEQPGKKRRKLGTEDTDAQGAKNEGQDQPLVKDSQKAITQSAEQPSEESTKATPGVAVETMDAQKELADAQPAPELLDEEMIPATSPVRSSPAIYQRGTAPSASEPELPMLRGSGTEQGQDAVDSSAMPPIRRKSQRTYGKRGRGIRTRLAVVSSAEETEQEPIEPAKEPVDRVEGSEDTAKNKNDALPSSYSEPPVPMGTRSRRTEQRTRTPRRSINVDRHALTSSSLTNLSGTPVPSSKTTPGTQDSHCSGLPGSVHLVSPENSVRPLRRHPQNGLKSESPQPMTKAMRLSRRSLRLDSDSADELCHSPSATALDRSTHSKSVRSFRTSLTSTSRTRRLFDGMVFAWSFSGSQAQRTKLETKISQAGGMILHEGFQELFEQWTVAHASSIQEDGSPPLRLTKAGLEHGFAAVIADSHSRKAKYMQALALGLPCLAPQWATACLKRGEIIDWAPYLLCAGASQVLGNAIRSRILAPYSAVDATLPDTIEARDKLLDGEKLLIVMDHKKSRKETKQQYLFLALALSPSAVSRVTTVQLAGDAIRHAELSGSPFEWMYVDSSTATVEDILAAAQESGKRKRKVASEPVGLGMRVLTDELMIQSLILGRMVELGEMDE</sequence>
<keyword evidence="3" id="KW-0539">Nucleus</keyword>
<feature type="compositionally biased region" description="Basic and acidic residues" evidence="4">
    <location>
        <begin position="382"/>
        <end position="403"/>
    </location>
</feature>
<evidence type="ECO:0000256" key="4">
    <source>
        <dbReference type="SAM" id="MobiDB-lite"/>
    </source>
</evidence>
<feature type="compositionally biased region" description="Polar residues" evidence="4">
    <location>
        <begin position="680"/>
        <end position="694"/>
    </location>
</feature>
<organism evidence="6 7">
    <name type="scientific">Metarhizium robertsii</name>
    <dbReference type="NCBI Taxonomy" id="568076"/>
    <lineage>
        <taxon>Eukaryota</taxon>
        <taxon>Fungi</taxon>
        <taxon>Dikarya</taxon>
        <taxon>Ascomycota</taxon>
        <taxon>Pezizomycotina</taxon>
        <taxon>Sordariomycetes</taxon>
        <taxon>Hypocreomycetidae</taxon>
        <taxon>Hypocreales</taxon>
        <taxon>Clavicipitaceae</taxon>
        <taxon>Metarhizium</taxon>
    </lineage>
</organism>
<reference evidence="6 7" key="1">
    <citation type="submission" date="2014-02" db="EMBL/GenBank/DDBJ databases">
        <title>The genome sequence of the entomopathogenic fungus Metarhizium robertsii ARSEF 2575.</title>
        <authorList>
            <person name="Giuliano Garisto Donzelli B."/>
            <person name="Roe B.A."/>
            <person name="Macmil S.L."/>
            <person name="Krasnoff S.B."/>
            <person name="Gibson D.M."/>
        </authorList>
    </citation>
    <scope>NUCLEOTIDE SEQUENCE [LARGE SCALE GENOMIC DNA]</scope>
    <source>
        <strain evidence="6 7">ARSEF 2575</strain>
    </source>
</reference>
<evidence type="ECO:0000313" key="6">
    <source>
        <dbReference type="EMBL" id="EXU95633.1"/>
    </source>
</evidence>
<feature type="compositionally biased region" description="Low complexity" evidence="4">
    <location>
        <begin position="668"/>
        <end position="679"/>
    </location>
</feature>
<evidence type="ECO:0000313" key="7">
    <source>
        <dbReference type="Proteomes" id="UP000030151"/>
    </source>
</evidence>
<dbReference type="GO" id="GO:0000077">
    <property type="term" value="P:DNA damage checkpoint signaling"/>
    <property type="evidence" value="ECO:0007669"/>
    <property type="project" value="TreeGrafter"/>
</dbReference>
<feature type="compositionally biased region" description="Basic residues" evidence="4">
    <location>
        <begin position="575"/>
        <end position="591"/>
    </location>
</feature>
<comment type="subcellular location">
    <subcellularLocation>
        <location evidence="1">Nucleus</location>
    </subcellularLocation>
</comment>
<feature type="region of interest" description="Disordered" evidence="4">
    <location>
        <begin position="38"/>
        <end position="85"/>
    </location>
</feature>
<proteinExistence type="predicted"/>